<reference evidence="2" key="1">
    <citation type="journal article" date="2021" name="PeerJ">
        <title>Extensive microbial diversity within the chicken gut microbiome revealed by metagenomics and culture.</title>
        <authorList>
            <person name="Gilroy R."/>
            <person name="Ravi A."/>
            <person name="Getino M."/>
            <person name="Pursley I."/>
            <person name="Horton D.L."/>
            <person name="Alikhan N.F."/>
            <person name="Baker D."/>
            <person name="Gharbi K."/>
            <person name="Hall N."/>
            <person name="Watson M."/>
            <person name="Adriaenssens E.M."/>
            <person name="Foster-Nyarko E."/>
            <person name="Jarju S."/>
            <person name="Secka A."/>
            <person name="Antonio M."/>
            <person name="Oren A."/>
            <person name="Chaudhuri R.R."/>
            <person name="La Ragione R."/>
            <person name="Hildebrand F."/>
            <person name="Pallen M.J."/>
        </authorList>
    </citation>
    <scope>NUCLEOTIDE SEQUENCE</scope>
    <source>
        <strain evidence="2">ChiGjej3B3-7470</strain>
    </source>
</reference>
<reference evidence="2" key="2">
    <citation type="submission" date="2021-09" db="EMBL/GenBank/DDBJ databases">
        <authorList>
            <person name="Gilroy R."/>
        </authorList>
    </citation>
    <scope>NUCLEOTIDE SEQUENCE</scope>
    <source>
        <strain evidence="2">ChiGjej3B3-7470</strain>
    </source>
</reference>
<protein>
    <submittedName>
        <fullName evidence="2">DUF1345 domain-containing protein</fullName>
    </submittedName>
</protein>
<feature type="transmembrane region" description="Helical" evidence="1">
    <location>
        <begin position="136"/>
        <end position="161"/>
    </location>
</feature>
<evidence type="ECO:0000313" key="2">
    <source>
        <dbReference type="EMBL" id="HJE52647.1"/>
    </source>
</evidence>
<feature type="transmembrane region" description="Helical" evidence="1">
    <location>
        <begin position="52"/>
        <end position="73"/>
    </location>
</feature>
<feature type="transmembrane region" description="Helical" evidence="1">
    <location>
        <begin position="220"/>
        <end position="242"/>
    </location>
</feature>
<gene>
    <name evidence="2" type="ORF">K8V15_11850</name>
</gene>
<proteinExistence type="predicted"/>
<accession>A0A921ER04</accession>
<dbReference type="InterPro" id="IPR009781">
    <property type="entry name" value="DUF1345"/>
</dbReference>
<keyword evidence="1" id="KW-0812">Transmembrane</keyword>
<dbReference type="EMBL" id="DYZF01000294">
    <property type="protein sequence ID" value="HJE52647.1"/>
    <property type="molecule type" value="Genomic_DNA"/>
</dbReference>
<comment type="caution">
    <text evidence="2">The sequence shown here is derived from an EMBL/GenBank/DDBJ whole genome shotgun (WGS) entry which is preliminary data.</text>
</comment>
<feature type="transmembrane region" description="Helical" evidence="1">
    <location>
        <begin position="21"/>
        <end position="40"/>
    </location>
</feature>
<organism evidence="2 3">
    <name type="scientific">Tessaracoccus flavescens</name>
    <dbReference type="NCBI Taxonomy" id="399497"/>
    <lineage>
        <taxon>Bacteria</taxon>
        <taxon>Bacillati</taxon>
        <taxon>Actinomycetota</taxon>
        <taxon>Actinomycetes</taxon>
        <taxon>Propionibacteriales</taxon>
        <taxon>Propionibacteriaceae</taxon>
        <taxon>Tessaracoccus</taxon>
    </lineage>
</organism>
<dbReference type="AlphaFoldDB" id="A0A921ER04"/>
<keyword evidence="1" id="KW-0472">Membrane</keyword>
<evidence type="ECO:0000256" key="1">
    <source>
        <dbReference type="SAM" id="Phobius"/>
    </source>
</evidence>
<sequence length="243" mass="26596">MLSRLKDRWKRWTLREDSRQWISAGGGLLLTAAILIPWIANNDLTYPQRLFTAVAMTITISTGLHALIMWLAFRRLSGSELREAAAVEGQSRRKLTVRISRFLSGAAEASAYGVNMAIFSLMGVLAMLVLGELRRVPLLMLLAAILVAIAWLDVLITYALAYATADTAEEHFQFPGDASRDKRAFSDYLYLSAAVQASYGTGDIATVTSAMRRTVTKHKLLAFAFNSVIIALIVSLALSVGLG</sequence>
<evidence type="ECO:0000313" key="3">
    <source>
        <dbReference type="Proteomes" id="UP000712713"/>
    </source>
</evidence>
<feature type="transmembrane region" description="Helical" evidence="1">
    <location>
        <begin position="102"/>
        <end position="130"/>
    </location>
</feature>
<name>A0A921ER04_9ACTN</name>
<keyword evidence="1" id="KW-1133">Transmembrane helix</keyword>
<dbReference type="Proteomes" id="UP000712713">
    <property type="component" value="Unassembled WGS sequence"/>
</dbReference>
<dbReference type="Pfam" id="PF07077">
    <property type="entry name" value="DUF1345"/>
    <property type="match status" value="1"/>
</dbReference>